<evidence type="ECO:0000256" key="5">
    <source>
        <dbReference type="ARBA" id="ARBA00023054"/>
    </source>
</evidence>
<dbReference type="EMBL" id="JOJR01000784">
    <property type="protein sequence ID" value="RCN34409.1"/>
    <property type="molecule type" value="Genomic_DNA"/>
</dbReference>
<organism evidence="8 9">
    <name type="scientific">Ancylostoma caninum</name>
    <name type="common">Dog hookworm</name>
    <dbReference type="NCBI Taxonomy" id="29170"/>
    <lineage>
        <taxon>Eukaryota</taxon>
        <taxon>Metazoa</taxon>
        <taxon>Ecdysozoa</taxon>
        <taxon>Nematoda</taxon>
        <taxon>Chromadorea</taxon>
        <taxon>Rhabditida</taxon>
        <taxon>Rhabditina</taxon>
        <taxon>Rhabditomorpha</taxon>
        <taxon>Strongyloidea</taxon>
        <taxon>Ancylostomatidae</taxon>
        <taxon>Ancylostomatinae</taxon>
        <taxon>Ancylostoma</taxon>
    </lineage>
</organism>
<proteinExistence type="inferred from homology"/>
<evidence type="ECO:0000256" key="4">
    <source>
        <dbReference type="ARBA" id="ARBA00022729"/>
    </source>
</evidence>
<dbReference type="STRING" id="29170.A0A368FTS7"/>
<keyword evidence="4 7" id="KW-0732">Signal</keyword>
<accession>A0A368FTS7</accession>
<evidence type="ECO:0000256" key="6">
    <source>
        <dbReference type="ARBA" id="ARBA00023121"/>
    </source>
</evidence>
<dbReference type="Gene3D" id="1.20.120.1100">
    <property type="match status" value="1"/>
</dbReference>
<feature type="signal peptide" evidence="7">
    <location>
        <begin position="1"/>
        <end position="18"/>
    </location>
</feature>
<name>A0A368FTS7_ANCCA</name>
<comment type="similarity">
    <text evidence="2">Belongs to the fatty-acid and retinol-binding protein (FARBP) family.</text>
</comment>
<evidence type="ECO:0000256" key="7">
    <source>
        <dbReference type="SAM" id="SignalP"/>
    </source>
</evidence>
<sequence>MFRLLLVTAAISLAYVSALEMMGLPIQYGDLMPAPVKSFMTGFTEKDQATMRQFYQNYHNYNSREEADAALRAMSPELAAKIQQLQSYLLGKVASLGPEARAFYDQMDRITSKIRAQFYSGLRSNPAEVKKAELEVMKLYRAMSATGKAEIRKNFPVLAMYYSNDKLYQQLQSTN</sequence>
<dbReference type="Pfam" id="PF05823">
    <property type="entry name" value="Gp-FAR-1"/>
    <property type="match status" value="1"/>
</dbReference>
<dbReference type="GO" id="GO:0008289">
    <property type="term" value="F:lipid binding"/>
    <property type="evidence" value="ECO:0007669"/>
    <property type="project" value="UniProtKB-KW"/>
</dbReference>
<comment type="subcellular location">
    <subcellularLocation>
        <location evidence="1">Secreted</location>
    </subcellularLocation>
</comment>
<evidence type="ECO:0000313" key="9">
    <source>
        <dbReference type="Proteomes" id="UP000252519"/>
    </source>
</evidence>
<evidence type="ECO:0000313" key="8">
    <source>
        <dbReference type="EMBL" id="RCN34409.1"/>
    </source>
</evidence>
<evidence type="ECO:0000256" key="1">
    <source>
        <dbReference type="ARBA" id="ARBA00004613"/>
    </source>
</evidence>
<keyword evidence="3" id="KW-0964">Secreted</keyword>
<keyword evidence="6" id="KW-0446">Lipid-binding</keyword>
<protein>
    <submittedName>
        <fullName evidence="8">Nematode fatty acid retinoid binding protein</fullName>
    </submittedName>
</protein>
<comment type="caution">
    <text evidence="8">The sequence shown here is derived from an EMBL/GenBank/DDBJ whole genome shotgun (WGS) entry which is preliminary data.</text>
</comment>
<dbReference type="Proteomes" id="UP000252519">
    <property type="component" value="Unassembled WGS sequence"/>
</dbReference>
<dbReference type="InterPro" id="IPR008632">
    <property type="entry name" value="Gp-FAR-1"/>
</dbReference>
<keyword evidence="9" id="KW-1185">Reference proteome</keyword>
<keyword evidence="5" id="KW-0175">Coiled coil</keyword>
<feature type="chain" id="PRO_5017018750" evidence="7">
    <location>
        <begin position="19"/>
        <end position="175"/>
    </location>
</feature>
<evidence type="ECO:0000256" key="3">
    <source>
        <dbReference type="ARBA" id="ARBA00022525"/>
    </source>
</evidence>
<reference evidence="8 9" key="1">
    <citation type="submission" date="2014-10" db="EMBL/GenBank/DDBJ databases">
        <title>Draft genome of the hookworm Ancylostoma caninum.</title>
        <authorList>
            <person name="Mitreva M."/>
        </authorList>
    </citation>
    <scope>NUCLEOTIDE SEQUENCE [LARGE SCALE GENOMIC DNA]</scope>
    <source>
        <strain evidence="8 9">Baltimore</strain>
    </source>
</reference>
<dbReference type="OrthoDB" id="5814891at2759"/>
<gene>
    <name evidence="8" type="ORF">ANCCAN_19751</name>
</gene>
<evidence type="ECO:0000256" key="2">
    <source>
        <dbReference type="ARBA" id="ARBA00006648"/>
    </source>
</evidence>
<dbReference type="GO" id="GO:0005576">
    <property type="term" value="C:extracellular region"/>
    <property type="evidence" value="ECO:0007669"/>
    <property type="project" value="UniProtKB-SubCell"/>
</dbReference>
<dbReference type="AlphaFoldDB" id="A0A368FTS7"/>